<dbReference type="NCBIfam" id="TIGR02532">
    <property type="entry name" value="IV_pilin_GFxxxE"/>
    <property type="match status" value="1"/>
</dbReference>
<keyword evidence="4" id="KW-0472">Membrane</keyword>
<accession>A0A2C6DLE4</accession>
<reference evidence="6 8" key="3">
    <citation type="submission" date="2019-03" db="EMBL/GenBank/DDBJ databases">
        <authorList>
            <consortium name="Pathogen Informatics"/>
        </authorList>
    </citation>
    <scope>NUCLEOTIDE SEQUENCE [LARGE SCALE GENOMIC DNA]</scope>
    <source>
        <strain evidence="6 8">NCTC12282</strain>
    </source>
</reference>
<keyword evidence="4" id="KW-1133">Transmembrane helix</keyword>
<dbReference type="NCBIfam" id="NF007862">
    <property type="entry name" value="PRK10574.1"/>
    <property type="match status" value="1"/>
</dbReference>
<dbReference type="AlphaFoldDB" id="A0A2C6DLE4"/>
<proteinExistence type="inferred from homology"/>
<evidence type="ECO:0000256" key="1">
    <source>
        <dbReference type="ARBA" id="ARBA00004167"/>
    </source>
</evidence>
<reference evidence="5" key="1">
    <citation type="submission" date="2017-09" db="EMBL/GenBank/DDBJ databases">
        <title>FDA dAtabase for Regulatory Grade micrObial Sequences (FDA-ARGOS): Supporting development and validation of Infectious Disease Dx tests.</title>
        <authorList>
            <person name="Minogue T."/>
            <person name="Wolcott M."/>
            <person name="Wasieloski L."/>
            <person name="Aguilar W."/>
            <person name="Moore D."/>
            <person name="Tallon L.J."/>
            <person name="Sadzewicz L."/>
            <person name="Ott S."/>
            <person name="Zhao X."/>
            <person name="Nagaraj S."/>
            <person name="Vavikolanu K."/>
            <person name="Aluvathingal J."/>
            <person name="Nadendla S."/>
            <person name="Sichtig H."/>
        </authorList>
    </citation>
    <scope>NUCLEOTIDE SEQUENCE</scope>
    <source>
        <strain evidence="5">FDAARGOS_387</strain>
    </source>
</reference>
<evidence type="ECO:0000313" key="7">
    <source>
        <dbReference type="Proteomes" id="UP000224974"/>
    </source>
</evidence>
<evidence type="ECO:0000256" key="3">
    <source>
        <dbReference type="ARBA" id="ARBA00022481"/>
    </source>
</evidence>
<dbReference type="InterPro" id="IPR045584">
    <property type="entry name" value="Pilin-like"/>
</dbReference>
<dbReference type="EMBL" id="PDDX01000001">
    <property type="protein sequence ID" value="PHI29641.1"/>
    <property type="molecule type" value="Genomic_DNA"/>
</dbReference>
<keyword evidence="7" id="KW-1185">Reference proteome</keyword>
<keyword evidence="3" id="KW-0488">Methylation</keyword>
<dbReference type="Gene3D" id="3.30.700.10">
    <property type="entry name" value="Glycoprotein, Type 4 Pilin"/>
    <property type="match status" value="1"/>
</dbReference>
<dbReference type="GO" id="GO:0015628">
    <property type="term" value="P:protein secretion by the type II secretion system"/>
    <property type="evidence" value="ECO:0007669"/>
    <property type="project" value="InterPro"/>
</dbReference>
<evidence type="ECO:0000313" key="8">
    <source>
        <dbReference type="Proteomes" id="UP000373449"/>
    </source>
</evidence>
<dbReference type="OrthoDB" id="5918848at2"/>
<evidence type="ECO:0000313" key="6">
    <source>
        <dbReference type="EMBL" id="VFS48007.1"/>
    </source>
</evidence>
<dbReference type="GO" id="GO:0043107">
    <property type="term" value="P:type IV pilus-dependent motility"/>
    <property type="evidence" value="ECO:0007669"/>
    <property type="project" value="TreeGrafter"/>
</dbReference>
<name>A0A2C6DLE4_9GAMM</name>
<gene>
    <name evidence="6" type="primary">pilE1</name>
    <name evidence="5" type="ORF">CRN84_10005</name>
    <name evidence="6" type="ORF">NCTC12282_02920</name>
</gene>
<dbReference type="Proteomes" id="UP000224974">
    <property type="component" value="Unassembled WGS sequence"/>
</dbReference>
<comment type="subcellular location">
    <subcellularLocation>
        <location evidence="1">Membrane</location>
        <topology evidence="1">Single-pass membrane protein</topology>
    </subcellularLocation>
</comment>
<dbReference type="EMBL" id="CAADJA010000002">
    <property type="protein sequence ID" value="VFS48007.1"/>
    <property type="molecule type" value="Genomic_DNA"/>
</dbReference>
<dbReference type="PANTHER" id="PTHR30093">
    <property type="entry name" value="GENERAL SECRETION PATHWAY PROTEIN G"/>
    <property type="match status" value="1"/>
</dbReference>
<dbReference type="GO" id="GO:0016020">
    <property type="term" value="C:membrane"/>
    <property type="evidence" value="ECO:0007669"/>
    <property type="project" value="UniProtKB-SubCell"/>
</dbReference>
<reference evidence="7" key="2">
    <citation type="submission" date="2017-09" db="EMBL/GenBank/DDBJ databases">
        <title>FDA dAtabase for Regulatory Grade micrObial Sequences (FDA-ARGOS): Supporting development and validation of Infectious Disease Dx tests.</title>
        <authorList>
            <person name="Minogue T."/>
            <person name="Wolcott M."/>
            <person name="Wasieloski L."/>
            <person name="Aguilar W."/>
            <person name="Moore D."/>
            <person name="Tallon L."/>
            <person name="Sadzewicz L."/>
            <person name="Ott S."/>
            <person name="Zhao X."/>
            <person name="Nagaraj S."/>
            <person name="Vavikolanu K."/>
            <person name="Aluvathingal J."/>
            <person name="Nadendla S."/>
            <person name="Sichtig H."/>
        </authorList>
    </citation>
    <scope>NUCLEOTIDE SEQUENCE [LARGE SCALE GENOMIC DNA]</scope>
    <source>
        <strain evidence="7">FDAARGOS_387</strain>
    </source>
</reference>
<comment type="similarity">
    <text evidence="2">Belongs to the N-Me-Phe pilin family.</text>
</comment>
<dbReference type="RefSeq" id="WP_029093146.1">
    <property type="nucleotide sequence ID" value="NZ_BRLG01000002.1"/>
</dbReference>
<feature type="transmembrane region" description="Helical" evidence="4">
    <location>
        <begin position="12"/>
        <end position="30"/>
    </location>
</feature>
<dbReference type="STRING" id="1111728.GCA_000427805_00542"/>
<dbReference type="Proteomes" id="UP000373449">
    <property type="component" value="Unassembled WGS sequence"/>
</dbReference>
<protein>
    <submittedName>
        <fullName evidence="5 6">Pilin</fullName>
    </submittedName>
</protein>
<dbReference type="SUPFAM" id="SSF54523">
    <property type="entry name" value="Pili subunits"/>
    <property type="match status" value="1"/>
</dbReference>
<sequence>MQHQAGFTLFELMIVIAIIAILTAIGLPAYQGYVQKAALTDMLQAMVPYKTAIELCSLENGGLGRCNNGSNGVPADKTTRYVQKITVADGVITLIGQSALQSLTVTLIPILDTTSSGLSWQRRCLSGQNVGLQNACNDIFRFDDVSNP</sequence>
<dbReference type="GO" id="GO:0044096">
    <property type="term" value="C:type IV pilus"/>
    <property type="evidence" value="ECO:0007669"/>
    <property type="project" value="TreeGrafter"/>
</dbReference>
<organism evidence="5 7">
    <name type="scientific">Budvicia aquatica</name>
    <dbReference type="NCBI Taxonomy" id="82979"/>
    <lineage>
        <taxon>Bacteria</taxon>
        <taxon>Pseudomonadati</taxon>
        <taxon>Pseudomonadota</taxon>
        <taxon>Gammaproteobacteria</taxon>
        <taxon>Enterobacterales</taxon>
        <taxon>Budviciaceae</taxon>
        <taxon>Budvicia</taxon>
    </lineage>
</organism>
<dbReference type="InterPro" id="IPR000983">
    <property type="entry name" value="Bac_GSPG_pilin"/>
</dbReference>
<dbReference type="InterPro" id="IPR012902">
    <property type="entry name" value="N_methyl_site"/>
</dbReference>
<dbReference type="Pfam" id="PF07963">
    <property type="entry name" value="N_methyl"/>
    <property type="match status" value="1"/>
</dbReference>
<evidence type="ECO:0000313" key="5">
    <source>
        <dbReference type="EMBL" id="PHI29641.1"/>
    </source>
</evidence>
<evidence type="ECO:0000256" key="4">
    <source>
        <dbReference type="SAM" id="Phobius"/>
    </source>
</evidence>
<dbReference type="PANTHER" id="PTHR30093:SF34">
    <property type="entry name" value="PREPILIN PEPTIDASE-DEPENDENT PROTEIN D"/>
    <property type="match status" value="1"/>
</dbReference>
<dbReference type="PRINTS" id="PR00813">
    <property type="entry name" value="BCTERIALGSPG"/>
</dbReference>
<evidence type="ECO:0000256" key="2">
    <source>
        <dbReference type="ARBA" id="ARBA00005233"/>
    </source>
</evidence>
<dbReference type="GO" id="GO:0015627">
    <property type="term" value="C:type II protein secretion system complex"/>
    <property type="evidence" value="ECO:0007669"/>
    <property type="project" value="InterPro"/>
</dbReference>
<keyword evidence="4" id="KW-0812">Transmembrane</keyword>